<gene>
    <name evidence="2" type="ORF">I596_3368</name>
</gene>
<dbReference type="Proteomes" id="UP000076830">
    <property type="component" value="Chromosome"/>
</dbReference>
<name>A0A160DXC9_9GAMM</name>
<evidence type="ECO:0000313" key="2">
    <source>
        <dbReference type="EMBL" id="ANB19357.1"/>
    </source>
</evidence>
<evidence type="ECO:0008006" key="4">
    <source>
        <dbReference type="Google" id="ProtNLM"/>
    </source>
</evidence>
<feature type="transmembrane region" description="Helical" evidence="1">
    <location>
        <begin position="67"/>
        <end position="87"/>
    </location>
</feature>
<protein>
    <recommendedName>
        <fullName evidence="4">DNA methyltransferase</fullName>
    </recommendedName>
</protein>
<evidence type="ECO:0000256" key="1">
    <source>
        <dbReference type="SAM" id="Phobius"/>
    </source>
</evidence>
<dbReference type="AlphaFoldDB" id="A0A160DXC9"/>
<accession>A0A160DXC9</accession>
<evidence type="ECO:0000313" key="3">
    <source>
        <dbReference type="Proteomes" id="UP000076830"/>
    </source>
</evidence>
<keyword evidence="3" id="KW-1185">Reference proteome</keyword>
<keyword evidence="1" id="KW-0812">Transmembrane</keyword>
<reference evidence="2 3" key="1">
    <citation type="submission" date="2016-04" db="EMBL/GenBank/DDBJ databases">
        <title>Complete genome sequence of Dokdonella koreensis DS-123T.</title>
        <authorList>
            <person name="Kim J.F."/>
            <person name="Lee H."/>
            <person name="Kwak M.-J."/>
        </authorList>
    </citation>
    <scope>NUCLEOTIDE SEQUENCE [LARGE SCALE GENOMIC DNA]</scope>
    <source>
        <strain evidence="2 3">DS-123</strain>
    </source>
</reference>
<dbReference type="EMBL" id="CP015249">
    <property type="protein sequence ID" value="ANB19357.1"/>
    <property type="molecule type" value="Genomic_DNA"/>
</dbReference>
<keyword evidence="1" id="KW-1133">Transmembrane helix</keyword>
<dbReference type="KEGG" id="dko:I596_3368"/>
<sequence>MENMLVKIIIDLVAGLIGGNVAGPLNKSGNLGPVLNSILGAVGGIAGGQGLDAAGILDQLGIGGGTAGHAGAAAIIGALLPLIIGFFKKKA</sequence>
<keyword evidence="1" id="KW-0472">Membrane</keyword>
<organism evidence="2 3">
    <name type="scientific">Dokdonella koreensis DS-123</name>
    <dbReference type="NCBI Taxonomy" id="1300342"/>
    <lineage>
        <taxon>Bacteria</taxon>
        <taxon>Pseudomonadati</taxon>
        <taxon>Pseudomonadota</taxon>
        <taxon>Gammaproteobacteria</taxon>
        <taxon>Lysobacterales</taxon>
        <taxon>Rhodanobacteraceae</taxon>
        <taxon>Dokdonella</taxon>
    </lineage>
</organism>
<proteinExistence type="predicted"/>